<dbReference type="PANTHER" id="PTHR31240:SF0">
    <property type="entry name" value="MATERNAL EFFECT EMBRYO ARREST 18"/>
    <property type="match status" value="1"/>
</dbReference>
<dbReference type="OrthoDB" id="10267139at2759"/>
<dbReference type="AlphaFoldDB" id="A0A1X2IGL0"/>
<organism evidence="2 3">
    <name type="scientific">Absidia repens</name>
    <dbReference type="NCBI Taxonomy" id="90262"/>
    <lineage>
        <taxon>Eukaryota</taxon>
        <taxon>Fungi</taxon>
        <taxon>Fungi incertae sedis</taxon>
        <taxon>Mucoromycota</taxon>
        <taxon>Mucoromycotina</taxon>
        <taxon>Mucoromycetes</taxon>
        <taxon>Mucorales</taxon>
        <taxon>Cunninghamellaceae</taxon>
        <taxon>Absidia</taxon>
    </lineage>
</organism>
<dbReference type="EMBL" id="MCGE01000012">
    <property type="protein sequence ID" value="ORZ15952.1"/>
    <property type="molecule type" value="Genomic_DNA"/>
</dbReference>
<gene>
    <name evidence="2" type="ORF">BCR42DRAFT_491944</name>
</gene>
<evidence type="ECO:0000313" key="3">
    <source>
        <dbReference type="Proteomes" id="UP000193560"/>
    </source>
</evidence>
<dbReference type="SUPFAM" id="SSF142338">
    <property type="entry name" value="CofD-like"/>
    <property type="match status" value="1"/>
</dbReference>
<dbReference type="Proteomes" id="UP000193560">
    <property type="component" value="Unassembled WGS sequence"/>
</dbReference>
<reference evidence="2 3" key="1">
    <citation type="submission" date="2016-07" db="EMBL/GenBank/DDBJ databases">
        <title>Pervasive Adenine N6-methylation of Active Genes in Fungi.</title>
        <authorList>
            <consortium name="DOE Joint Genome Institute"/>
            <person name="Mondo S.J."/>
            <person name="Dannebaum R.O."/>
            <person name="Kuo R.C."/>
            <person name="Labutti K."/>
            <person name="Haridas S."/>
            <person name="Kuo A."/>
            <person name="Salamov A."/>
            <person name="Ahrendt S.R."/>
            <person name="Lipzen A."/>
            <person name="Sullivan W."/>
            <person name="Andreopoulos W.B."/>
            <person name="Clum A."/>
            <person name="Lindquist E."/>
            <person name="Daum C."/>
            <person name="Ramamoorthy G.K."/>
            <person name="Gryganskyi A."/>
            <person name="Culley D."/>
            <person name="Magnuson J.K."/>
            <person name="James T.Y."/>
            <person name="O'Malley M.A."/>
            <person name="Stajich J.E."/>
            <person name="Spatafora J.W."/>
            <person name="Visel A."/>
            <person name="Grigoriev I.V."/>
        </authorList>
    </citation>
    <scope>NUCLEOTIDE SEQUENCE [LARGE SCALE GENOMIC DNA]</scope>
    <source>
        <strain evidence="2 3">NRRL 1336</strain>
    </source>
</reference>
<comment type="caution">
    <text evidence="2">The sequence shown here is derived from an EMBL/GenBank/DDBJ whole genome shotgun (WGS) entry which is preliminary data.</text>
</comment>
<sequence length="546" mass="60484">MQDPSFVIFSGGSACNYISSTFQSMTPNVCYVLGISDNGGSTSELLRVLGGPSIGDLRSRLTRLITTDGTDALERLAIKDLMSYRLPCHGDEHKVRDEWSLIVEGRHRLWHQISIEKKETIRGFLVAFNSEILKRAHKHFNFRNGSIGNFFLTGARLFFGSLEAAIFLFSAITAIRDTQVVPVINTNHTAAIAAILENGQTLRGQCEISHPGEHKSSHSRLMNPIDAFSKLALPNSPIRSNSDEGDVNENLVFSKMSEEKLSAAIRRIYYMNEYGQEIYPLPNPKVISQLSDRNTLVYSIGSLYTSILPCLILRGVGNAIAHSKSLQYKVLILNGTPDRETDCYTAMDFIGTITNALNESQLIDARHHYYDTHMVEEGMMMDSYHQPDVYTRPVDHGFRQWPPPPPSTLSRPSSVYQQSTYPQQQSTSESLARALNGDGNNGDSKRVIGGDRFLEPLQTSLSTSSSSGFRTPPFPCSLIPNSPPSAFITHLIYLKNSQIPVDVAGIEKLGIKCIPVEGDTASTKPHYNADKLQIVLESLLKQTTPS</sequence>
<accession>A0A1X2IGL0</accession>
<dbReference type="InterPro" id="IPR002882">
    <property type="entry name" value="CofD"/>
</dbReference>
<dbReference type="PANTHER" id="PTHR31240">
    <property type="entry name" value="MATERNAL EFFECT EMBRYO ARREST 18"/>
    <property type="match status" value="1"/>
</dbReference>
<keyword evidence="3" id="KW-1185">Reference proteome</keyword>
<dbReference type="Gene3D" id="3.40.50.10680">
    <property type="entry name" value="CofD-like domains"/>
    <property type="match status" value="1"/>
</dbReference>
<dbReference type="InterPro" id="IPR038136">
    <property type="entry name" value="CofD-like_dom_sf"/>
</dbReference>
<dbReference type="CDD" id="cd07187">
    <property type="entry name" value="YvcK_like"/>
    <property type="match status" value="1"/>
</dbReference>
<feature type="region of interest" description="Disordered" evidence="1">
    <location>
        <begin position="395"/>
        <end position="448"/>
    </location>
</feature>
<evidence type="ECO:0000313" key="2">
    <source>
        <dbReference type="EMBL" id="ORZ15952.1"/>
    </source>
</evidence>
<name>A0A1X2IGL0_9FUNG</name>
<protein>
    <submittedName>
        <fullName evidence="2">Uncharacterized protein</fullName>
    </submittedName>
</protein>
<proteinExistence type="predicted"/>
<dbReference type="GO" id="GO:0043743">
    <property type="term" value="F:LPPG:FO 2-phospho-L-lactate transferase activity"/>
    <property type="evidence" value="ECO:0007669"/>
    <property type="project" value="InterPro"/>
</dbReference>
<feature type="compositionally biased region" description="Low complexity" evidence="1">
    <location>
        <begin position="408"/>
        <end position="428"/>
    </location>
</feature>
<evidence type="ECO:0000256" key="1">
    <source>
        <dbReference type="SAM" id="MobiDB-lite"/>
    </source>
</evidence>
<dbReference type="Pfam" id="PF01933">
    <property type="entry name" value="CofD"/>
    <property type="match status" value="1"/>
</dbReference>
<dbReference type="STRING" id="90262.A0A1X2IGL0"/>